<sequence length="326" mass="36266">MRITNNMLVSNMTYNLNNTLQRLEKLQYESTVGKKFRVPSDDPIGASKSLKFNTDISKVEQYVRNTKDAAAWMKETESALKEINQILHRANELTVQAANGTNTEDLDKIRDEIKELKSHLIQTGNSTYAGRSVFTGFKTDQKLLNDDGTYNVDLKKYTDADGKQKDEIFVYNVGVAETVDVNTLGNKVFGKAEYDGANLKTDNPGYSAEISKGDKPYLIAVFDELENALSAPSNPDKIQEALGNIKGSMNQVLSVTAEIGAKANRLEMTGNKLENQLVNLKDLLSFNEDVSLPDAMMRLAIEENAYRASLGVSTRIIQPSLMDFLR</sequence>
<dbReference type="AlphaFoldDB" id="A0A1M4X1G2"/>
<dbReference type="GO" id="GO:0071973">
    <property type="term" value="P:bacterial-type flagellum-dependent cell motility"/>
    <property type="evidence" value="ECO:0007669"/>
    <property type="project" value="InterPro"/>
</dbReference>
<dbReference type="Pfam" id="PF00669">
    <property type="entry name" value="Flagellin_N"/>
    <property type="match status" value="1"/>
</dbReference>
<dbReference type="STRING" id="1123404.SAMN02745784_02072"/>
<dbReference type="EMBL" id="FQTY01000009">
    <property type="protein sequence ID" value="SHE87338.1"/>
    <property type="molecule type" value="Genomic_DNA"/>
</dbReference>
<dbReference type="InterPro" id="IPR013384">
    <property type="entry name" value="Flagell_FlgL"/>
</dbReference>
<organism evidence="2 3">
    <name type="scientific">Tissierella praeacuta DSM 18095</name>
    <dbReference type="NCBI Taxonomy" id="1123404"/>
    <lineage>
        <taxon>Bacteria</taxon>
        <taxon>Bacillati</taxon>
        <taxon>Bacillota</taxon>
        <taxon>Tissierellia</taxon>
        <taxon>Tissierellales</taxon>
        <taxon>Tissierellaceae</taxon>
        <taxon>Tissierella</taxon>
    </lineage>
</organism>
<dbReference type="PANTHER" id="PTHR42792">
    <property type="entry name" value="FLAGELLIN"/>
    <property type="match status" value="1"/>
</dbReference>
<protein>
    <submittedName>
        <fullName evidence="2">Flagellar hook-associated protein 3 FlgL</fullName>
    </submittedName>
</protein>
<dbReference type="RefSeq" id="WP_072976118.1">
    <property type="nucleotide sequence ID" value="NZ_FQTY01000009.1"/>
</dbReference>
<proteinExistence type="predicted"/>
<accession>A0A1M4X1G2</accession>
<dbReference type="NCBIfam" id="TIGR02550">
    <property type="entry name" value="flagell_flgL"/>
    <property type="match status" value="1"/>
</dbReference>
<dbReference type="InterPro" id="IPR001492">
    <property type="entry name" value="Flagellin"/>
</dbReference>
<evidence type="ECO:0000313" key="2">
    <source>
        <dbReference type="EMBL" id="SHE87338.1"/>
    </source>
</evidence>
<dbReference type="Gene3D" id="1.20.1330.10">
    <property type="entry name" value="f41 fragment of flagellin, N-terminal domain"/>
    <property type="match status" value="1"/>
</dbReference>
<keyword evidence="2" id="KW-0282">Flagellum</keyword>
<dbReference type="InterPro" id="IPR001029">
    <property type="entry name" value="Flagellin_N"/>
</dbReference>
<dbReference type="Proteomes" id="UP000184114">
    <property type="component" value="Unassembled WGS sequence"/>
</dbReference>
<evidence type="ECO:0000259" key="1">
    <source>
        <dbReference type="Pfam" id="PF00669"/>
    </source>
</evidence>
<gene>
    <name evidence="2" type="ORF">SAMN02745784_02072</name>
</gene>
<dbReference type="GeneID" id="90994071"/>
<dbReference type="GO" id="GO:0009424">
    <property type="term" value="C:bacterial-type flagellum hook"/>
    <property type="evidence" value="ECO:0007669"/>
    <property type="project" value="InterPro"/>
</dbReference>
<keyword evidence="2" id="KW-0969">Cilium</keyword>
<keyword evidence="2" id="KW-0966">Cell projection</keyword>
<reference evidence="3" key="1">
    <citation type="submission" date="2016-11" db="EMBL/GenBank/DDBJ databases">
        <authorList>
            <person name="Varghese N."/>
            <person name="Submissions S."/>
        </authorList>
    </citation>
    <scope>NUCLEOTIDE SEQUENCE [LARGE SCALE GENOMIC DNA]</scope>
    <source>
        <strain evidence="3">DSM 18095</strain>
    </source>
</reference>
<dbReference type="GO" id="GO:0005198">
    <property type="term" value="F:structural molecule activity"/>
    <property type="evidence" value="ECO:0007669"/>
    <property type="project" value="InterPro"/>
</dbReference>
<dbReference type="PANTHER" id="PTHR42792:SF1">
    <property type="entry name" value="FLAGELLAR HOOK-ASSOCIATED PROTEIN 3"/>
    <property type="match status" value="1"/>
</dbReference>
<name>A0A1M4X1G2_9FIRM</name>
<dbReference type="SUPFAM" id="SSF64518">
    <property type="entry name" value="Phase 1 flagellin"/>
    <property type="match status" value="1"/>
</dbReference>
<keyword evidence="3" id="KW-1185">Reference proteome</keyword>
<feature type="domain" description="Flagellin N-terminal" evidence="1">
    <location>
        <begin position="3"/>
        <end position="138"/>
    </location>
</feature>
<evidence type="ECO:0000313" key="3">
    <source>
        <dbReference type="Proteomes" id="UP000184114"/>
    </source>
</evidence>